<evidence type="ECO:0000256" key="2">
    <source>
        <dbReference type="ARBA" id="ARBA00022676"/>
    </source>
</evidence>
<dbReference type="Proteomes" id="UP001596432">
    <property type="component" value="Unassembled WGS sequence"/>
</dbReference>
<dbReference type="GeneID" id="78819267"/>
<feature type="transmembrane region" description="Helical" evidence="8">
    <location>
        <begin position="230"/>
        <end position="253"/>
    </location>
</feature>
<evidence type="ECO:0000256" key="6">
    <source>
        <dbReference type="ARBA" id="ARBA00022989"/>
    </source>
</evidence>
<keyword evidence="6 8" id="KW-1133">Transmembrane helix</keyword>
<dbReference type="InterPro" id="IPR001173">
    <property type="entry name" value="Glyco_trans_2-like"/>
</dbReference>
<organism evidence="10 11">
    <name type="scientific">Halosimplex aquaticum</name>
    <dbReference type="NCBI Taxonomy" id="3026162"/>
    <lineage>
        <taxon>Archaea</taxon>
        <taxon>Methanobacteriati</taxon>
        <taxon>Methanobacteriota</taxon>
        <taxon>Stenosarchaea group</taxon>
        <taxon>Halobacteria</taxon>
        <taxon>Halobacteriales</taxon>
        <taxon>Haloarculaceae</taxon>
        <taxon>Halosimplex</taxon>
    </lineage>
</organism>
<dbReference type="PANTHER" id="PTHR48090">
    <property type="entry name" value="UNDECAPRENYL-PHOSPHATE 4-DEOXY-4-FORMAMIDO-L-ARABINOSE TRANSFERASE-RELATED"/>
    <property type="match status" value="1"/>
</dbReference>
<dbReference type="AlphaFoldDB" id="A0ABD5XV60"/>
<dbReference type="SUPFAM" id="SSF53448">
    <property type="entry name" value="Nucleotide-diphospho-sugar transferases"/>
    <property type="match status" value="1"/>
</dbReference>
<evidence type="ECO:0000313" key="10">
    <source>
        <dbReference type="EMBL" id="MFC7139019.1"/>
    </source>
</evidence>
<dbReference type="RefSeq" id="WP_274324621.1">
    <property type="nucleotide sequence ID" value="NZ_CP118158.1"/>
</dbReference>
<comment type="caution">
    <text evidence="10">The sequence shown here is derived from an EMBL/GenBank/DDBJ whole genome shotgun (WGS) entry which is preliminary data.</text>
</comment>
<dbReference type="Gene3D" id="3.90.550.10">
    <property type="entry name" value="Spore Coat Polysaccharide Biosynthesis Protein SpsA, Chain A"/>
    <property type="match status" value="1"/>
</dbReference>
<evidence type="ECO:0000256" key="7">
    <source>
        <dbReference type="ARBA" id="ARBA00023136"/>
    </source>
</evidence>
<keyword evidence="3 10" id="KW-0808">Transferase</keyword>
<keyword evidence="1" id="KW-1003">Cell membrane</keyword>
<keyword evidence="11" id="KW-1185">Reference proteome</keyword>
<dbReference type="GO" id="GO:0016757">
    <property type="term" value="F:glycosyltransferase activity"/>
    <property type="evidence" value="ECO:0007669"/>
    <property type="project" value="UniProtKB-KW"/>
</dbReference>
<dbReference type="CDD" id="cd04187">
    <property type="entry name" value="DPM1_like_bac"/>
    <property type="match status" value="1"/>
</dbReference>
<keyword evidence="5" id="KW-0448">Lipopolysaccharide biosynthesis</keyword>
<proteinExistence type="predicted"/>
<feature type="domain" description="Glycosyltransferase 2-like" evidence="9">
    <location>
        <begin position="4"/>
        <end position="166"/>
    </location>
</feature>
<evidence type="ECO:0000259" key="9">
    <source>
        <dbReference type="Pfam" id="PF00535"/>
    </source>
</evidence>
<gene>
    <name evidence="10" type="ORF">ACFQMA_04100</name>
</gene>
<dbReference type="Pfam" id="PF00535">
    <property type="entry name" value="Glycos_transf_2"/>
    <property type="match status" value="1"/>
</dbReference>
<evidence type="ECO:0000256" key="5">
    <source>
        <dbReference type="ARBA" id="ARBA00022985"/>
    </source>
</evidence>
<evidence type="ECO:0000256" key="4">
    <source>
        <dbReference type="ARBA" id="ARBA00022692"/>
    </source>
</evidence>
<dbReference type="InterPro" id="IPR050256">
    <property type="entry name" value="Glycosyltransferase_2"/>
</dbReference>
<dbReference type="InterPro" id="IPR029044">
    <property type="entry name" value="Nucleotide-diphossugar_trans"/>
</dbReference>
<dbReference type="EC" id="2.4.-.-" evidence="10"/>
<keyword evidence="2 10" id="KW-0328">Glycosyltransferase</keyword>
<evidence type="ECO:0000313" key="11">
    <source>
        <dbReference type="Proteomes" id="UP001596432"/>
    </source>
</evidence>
<reference evidence="10 11" key="1">
    <citation type="journal article" date="2019" name="Int. J. Syst. Evol. Microbiol.">
        <title>The Global Catalogue of Microorganisms (GCM) 10K type strain sequencing project: providing services to taxonomists for standard genome sequencing and annotation.</title>
        <authorList>
            <consortium name="The Broad Institute Genomics Platform"/>
            <consortium name="The Broad Institute Genome Sequencing Center for Infectious Disease"/>
            <person name="Wu L."/>
            <person name="Ma J."/>
        </authorList>
    </citation>
    <scope>NUCLEOTIDE SEQUENCE [LARGE SCALE GENOMIC DNA]</scope>
    <source>
        <strain evidence="10 11">XZYJT29</strain>
    </source>
</reference>
<protein>
    <submittedName>
        <fullName evidence="10">Glycosyltransferase family 2 protein</fullName>
        <ecNumber evidence="10">2.4.-.-</ecNumber>
    </submittedName>
</protein>
<keyword evidence="4 8" id="KW-0812">Transmembrane</keyword>
<feature type="transmembrane region" description="Helical" evidence="8">
    <location>
        <begin position="265"/>
        <end position="292"/>
    </location>
</feature>
<accession>A0ABD5XV60</accession>
<dbReference type="EMBL" id="JBHTAS010000001">
    <property type="protein sequence ID" value="MFC7139019.1"/>
    <property type="molecule type" value="Genomic_DNA"/>
</dbReference>
<keyword evidence="7 8" id="KW-0472">Membrane</keyword>
<evidence type="ECO:0000256" key="1">
    <source>
        <dbReference type="ARBA" id="ARBA00022475"/>
    </source>
</evidence>
<evidence type="ECO:0000256" key="8">
    <source>
        <dbReference type="SAM" id="Phobius"/>
    </source>
</evidence>
<name>A0ABD5XV60_9EURY</name>
<sequence length="331" mass="37399">MKLSIVVPVYNENGNLVDLHAEITETLGRHYEDWEIIFVDDGSTDGSYDQLAELSTRDRHVKVIRLRGNFGQSAALDAGLQAAKYDVIVTMDADGQNDPADIPRLVDRLEEGYDCVSGWRKDRDDPLGKRAASRFAYLLRRFVLRTDMHDYGCTLKAMRAQAAKELTLTGEMHRYIPPLLTWRGYDVDEVEVNHRERRHGDTKYGWERLPKGFMDLVNVWFWQRYSGRPLHVFGGLGIISGVVGTLAGAYSVYLKLAVGQSLSDTALPLFAAFMCLLGLQFFMSGILADIGVKNYFELRDDRGYRIETVLDGGEPVDVPNRETVPNSVRSR</sequence>
<evidence type="ECO:0000256" key="3">
    <source>
        <dbReference type="ARBA" id="ARBA00022679"/>
    </source>
</evidence>
<dbReference type="PANTHER" id="PTHR48090:SF3">
    <property type="entry name" value="UNDECAPRENYL-PHOSPHATE 4-DEOXY-4-FORMAMIDO-L-ARABINOSE TRANSFERASE"/>
    <property type="match status" value="1"/>
</dbReference>